<name>A0ABV0UQH6_9TELE</name>
<accession>A0ABV0UQH6</accession>
<reference evidence="1 2" key="1">
    <citation type="submission" date="2021-06" db="EMBL/GenBank/DDBJ databases">
        <authorList>
            <person name="Palmer J.M."/>
        </authorList>
    </citation>
    <scope>NUCLEOTIDE SEQUENCE [LARGE SCALE GENOMIC DNA]</scope>
    <source>
        <strain evidence="2">if_2019</strain>
        <tissue evidence="1">Muscle</tissue>
    </source>
</reference>
<gene>
    <name evidence="1" type="ORF">ILYODFUR_038035</name>
</gene>
<protein>
    <submittedName>
        <fullName evidence="1">Uncharacterized protein</fullName>
    </submittedName>
</protein>
<evidence type="ECO:0000313" key="1">
    <source>
        <dbReference type="EMBL" id="MEQ2246388.1"/>
    </source>
</evidence>
<sequence>MAALYRSVVVKRELSQKAKLSIYVPTLIYGHELWVMTGEMFQAHPTGRRPRGDPGHAGGTMFLGWHGNALGFLRTSWPKRLGKGKSEA</sequence>
<evidence type="ECO:0000313" key="2">
    <source>
        <dbReference type="Proteomes" id="UP001482620"/>
    </source>
</evidence>
<organism evidence="1 2">
    <name type="scientific">Ilyodon furcidens</name>
    <name type="common">goldbreast splitfin</name>
    <dbReference type="NCBI Taxonomy" id="33524"/>
    <lineage>
        <taxon>Eukaryota</taxon>
        <taxon>Metazoa</taxon>
        <taxon>Chordata</taxon>
        <taxon>Craniata</taxon>
        <taxon>Vertebrata</taxon>
        <taxon>Euteleostomi</taxon>
        <taxon>Actinopterygii</taxon>
        <taxon>Neopterygii</taxon>
        <taxon>Teleostei</taxon>
        <taxon>Neoteleostei</taxon>
        <taxon>Acanthomorphata</taxon>
        <taxon>Ovalentaria</taxon>
        <taxon>Atherinomorphae</taxon>
        <taxon>Cyprinodontiformes</taxon>
        <taxon>Goodeidae</taxon>
        <taxon>Ilyodon</taxon>
    </lineage>
</organism>
<dbReference type="Proteomes" id="UP001482620">
    <property type="component" value="Unassembled WGS sequence"/>
</dbReference>
<dbReference type="EMBL" id="JAHRIQ010078484">
    <property type="protein sequence ID" value="MEQ2246388.1"/>
    <property type="molecule type" value="Genomic_DNA"/>
</dbReference>
<comment type="caution">
    <text evidence="1">The sequence shown here is derived from an EMBL/GenBank/DDBJ whole genome shotgun (WGS) entry which is preliminary data.</text>
</comment>
<keyword evidence="2" id="KW-1185">Reference proteome</keyword>
<proteinExistence type="predicted"/>